<feature type="transmembrane region" description="Helical" evidence="1">
    <location>
        <begin position="346"/>
        <end position="367"/>
    </location>
</feature>
<keyword evidence="1" id="KW-0472">Membrane</keyword>
<reference evidence="2 3" key="1">
    <citation type="journal article" date="2016" name="Nat. Commun.">
        <title>Thousands of microbial genomes shed light on interconnected biogeochemical processes in an aquifer system.</title>
        <authorList>
            <person name="Anantharaman K."/>
            <person name="Brown C.T."/>
            <person name="Hug L.A."/>
            <person name="Sharon I."/>
            <person name="Castelle C.J."/>
            <person name="Probst A.J."/>
            <person name="Thomas B.C."/>
            <person name="Singh A."/>
            <person name="Wilkins M.J."/>
            <person name="Karaoz U."/>
            <person name="Brodie E.L."/>
            <person name="Williams K.H."/>
            <person name="Hubbard S.S."/>
            <person name="Banfield J.F."/>
        </authorList>
    </citation>
    <scope>NUCLEOTIDE SEQUENCE [LARGE SCALE GENOMIC DNA]</scope>
</reference>
<sequence>MSQYEFDRLRYFIPTTNNEQNEIMNLGNKVKSCWGYATTKEGGQKPAGQTPKAPIEYEGCLFKSLGEKAYKDIYYGIRQPTYEEHLLYESCYGERKMTSLTYYTNDVQIPKETDACLRQTLKSYYSKVKSGQADVPYEAREEVNRCFGINPQAFEEGRVYKIPDEVRSCLTQSIGETAFSEINSGKRTPSNDEKVKGESCFAKLQSDQLKFLPRPSEEIPFLEEDTDTINLSGIKEETKEIKGKGLGGKLTFSGVGPANSVIYIYIYTEPIVVTTKTDENGDWVYELDQPLEGEKHIAYATVKTSSGKSVRSSVFDFTVVAADEGKQVFLEQEDVSQDVRSKFMRLAILTVGFALFAVVTIVVVNFLRLAKNKKIANSQNTTNGKSNDDTGSGSVN</sequence>
<gene>
    <name evidence="2" type="ORF">A3A52_03210</name>
</gene>
<evidence type="ECO:0000256" key="1">
    <source>
        <dbReference type="SAM" id="Phobius"/>
    </source>
</evidence>
<proteinExistence type="predicted"/>
<protein>
    <recommendedName>
        <fullName evidence="4">Bacterial Ig-like domain-containing protein</fullName>
    </recommendedName>
</protein>
<keyword evidence="1" id="KW-1133">Transmembrane helix</keyword>
<dbReference type="EMBL" id="MGHE01000013">
    <property type="protein sequence ID" value="OGM64280.1"/>
    <property type="molecule type" value="Genomic_DNA"/>
</dbReference>
<dbReference type="AlphaFoldDB" id="A0A1F8BJY8"/>
<accession>A0A1F8BJY8</accession>
<name>A0A1F8BJY8_9BACT</name>
<organism evidence="2 3">
    <name type="scientific">Candidatus Woesebacteria bacterium RIFCSPLOWO2_01_FULL_39_14</name>
    <dbReference type="NCBI Taxonomy" id="1802518"/>
    <lineage>
        <taxon>Bacteria</taxon>
        <taxon>Candidatus Woeseibacteriota</taxon>
    </lineage>
</organism>
<dbReference type="Proteomes" id="UP000177060">
    <property type="component" value="Unassembled WGS sequence"/>
</dbReference>
<evidence type="ECO:0000313" key="2">
    <source>
        <dbReference type="EMBL" id="OGM64280.1"/>
    </source>
</evidence>
<evidence type="ECO:0000313" key="3">
    <source>
        <dbReference type="Proteomes" id="UP000177060"/>
    </source>
</evidence>
<evidence type="ECO:0008006" key="4">
    <source>
        <dbReference type="Google" id="ProtNLM"/>
    </source>
</evidence>
<keyword evidence="1" id="KW-0812">Transmembrane</keyword>
<comment type="caution">
    <text evidence="2">The sequence shown here is derived from an EMBL/GenBank/DDBJ whole genome shotgun (WGS) entry which is preliminary data.</text>
</comment>